<dbReference type="EMBL" id="DNAN01000500">
    <property type="protein sequence ID" value="HAW76870.1"/>
    <property type="molecule type" value="Genomic_DNA"/>
</dbReference>
<name>A0A350P6F3_9ALTE</name>
<accession>A0A350P6F3</accession>
<comment type="caution">
    <text evidence="1">The sequence shown here is derived from an EMBL/GenBank/DDBJ whole genome shotgun (WGS) entry which is preliminary data.</text>
</comment>
<protein>
    <submittedName>
        <fullName evidence="1">Uncharacterized protein</fullName>
    </submittedName>
</protein>
<dbReference type="AlphaFoldDB" id="A0A350P6F3"/>
<proteinExistence type="predicted"/>
<gene>
    <name evidence="1" type="ORF">DCW74_14195</name>
</gene>
<evidence type="ECO:0000313" key="1">
    <source>
        <dbReference type="EMBL" id="HAW76870.1"/>
    </source>
</evidence>
<sequence>MFKTENRGELRFILDELMFDLEQDQARRILDHAWSRKFGFLTIKSGQPPDKKYFRNFDLIDLNQI</sequence>
<evidence type="ECO:0000313" key="2">
    <source>
        <dbReference type="Proteomes" id="UP000263517"/>
    </source>
</evidence>
<organism evidence="1 2">
    <name type="scientific">Alteromonas australica</name>
    <dbReference type="NCBI Taxonomy" id="589873"/>
    <lineage>
        <taxon>Bacteria</taxon>
        <taxon>Pseudomonadati</taxon>
        <taxon>Pseudomonadota</taxon>
        <taxon>Gammaproteobacteria</taxon>
        <taxon>Alteromonadales</taxon>
        <taxon>Alteromonadaceae</taxon>
        <taxon>Alteromonas/Salinimonas group</taxon>
        <taxon>Alteromonas</taxon>
    </lineage>
</organism>
<reference evidence="1 2" key="1">
    <citation type="journal article" date="2018" name="Nat. Biotechnol.">
        <title>A standardized bacterial taxonomy based on genome phylogeny substantially revises the tree of life.</title>
        <authorList>
            <person name="Parks D.H."/>
            <person name="Chuvochina M."/>
            <person name="Waite D.W."/>
            <person name="Rinke C."/>
            <person name="Skarshewski A."/>
            <person name="Chaumeil P.A."/>
            <person name="Hugenholtz P."/>
        </authorList>
    </citation>
    <scope>NUCLEOTIDE SEQUENCE [LARGE SCALE GENOMIC DNA]</scope>
    <source>
        <strain evidence="1">UBA11978</strain>
    </source>
</reference>
<dbReference type="Proteomes" id="UP000263517">
    <property type="component" value="Unassembled WGS sequence"/>
</dbReference>